<evidence type="ECO:0000313" key="1">
    <source>
        <dbReference type="EMBL" id="ODA31331.1"/>
    </source>
</evidence>
<proteinExistence type="predicted"/>
<comment type="caution">
    <text evidence="1">The sequence shown here is derived from an EMBL/GenBank/DDBJ whole genome shotgun (WGS) entry which is preliminary data.</text>
</comment>
<protein>
    <submittedName>
        <fullName evidence="1">Uncharacterized protein</fullName>
    </submittedName>
</protein>
<dbReference type="EMBL" id="LYDR01000089">
    <property type="protein sequence ID" value="ODA31331.1"/>
    <property type="molecule type" value="Genomic_DNA"/>
</dbReference>
<sequence>MASSKETTQIGCQDEQLVFNTRIIPPQGFETSRSVCCLASFWHQAGLMWQPSACGQTLNSSIGSPVDFA</sequence>
<evidence type="ECO:0000313" key="2">
    <source>
        <dbReference type="Proteomes" id="UP000094828"/>
    </source>
</evidence>
<dbReference type="Proteomes" id="UP000094828">
    <property type="component" value="Unassembled WGS sequence"/>
</dbReference>
<reference evidence="1 2" key="1">
    <citation type="submission" date="2016-05" db="EMBL/GenBank/DDBJ databases">
        <title>Genomic and physiological characterization of Planctopirus sp. isolated from fresh water lake.</title>
        <authorList>
            <person name="Subhash Y."/>
            <person name="Ramana C."/>
        </authorList>
    </citation>
    <scope>NUCLEOTIDE SEQUENCE [LARGE SCALE GENOMIC DNA]</scope>
    <source>
        <strain evidence="1 2">JC280</strain>
    </source>
</reference>
<organism evidence="1 2">
    <name type="scientific">Planctopirus hydrillae</name>
    <dbReference type="NCBI Taxonomy" id="1841610"/>
    <lineage>
        <taxon>Bacteria</taxon>
        <taxon>Pseudomonadati</taxon>
        <taxon>Planctomycetota</taxon>
        <taxon>Planctomycetia</taxon>
        <taxon>Planctomycetales</taxon>
        <taxon>Planctomycetaceae</taxon>
        <taxon>Planctopirus</taxon>
    </lineage>
</organism>
<accession>A0A1C3EDK5</accession>
<gene>
    <name evidence="1" type="ORF">A6X21_05185</name>
</gene>
<keyword evidence="2" id="KW-1185">Reference proteome</keyword>
<name>A0A1C3EDK5_9PLAN</name>
<dbReference type="AlphaFoldDB" id="A0A1C3EDK5"/>